<evidence type="ECO:0000313" key="2">
    <source>
        <dbReference type="EMBL" id="SDM03768.1"/>
    </source>
</evidence>
<dbReference type="PANTHER" id="PTHR31876:SF26">
    <property type="entry name" value="PROTEIN LIKE COV 2"/>
    <property type="match status" value="1"/>
</dbReference>
<evidence type="ECO:0000256" key="1">
    <source>
        <dbReference type="SAM" id="Phobius"/>
    </source>
</evidence>
<dbReference type="OrthoDB" id="51558at2157"/>
<name>A0A1G9PYC3_9EURY</name>
<keyword evidence="3" id="KW-1185">Reference proteome</keyword>
<organism evidence="2 3">
    <name type="scientific">Halogranum gelatinilyticum</name>
    <dbReference type="NCBI Taxonomy" id="660521"/>
    <lineage>
        <taxon>Archaea</taxon>
        <taxon>Methanobacteriati</taxon>
        <taxon>Methanobacteriota</taxon>
        <taxon>Stenosarchaea group</taxon>
        <taxon>Halobacteria</taxon>
        <taxon>Halobacteriales</taxon>
        <taxon>Haloferacaceae</taxon>
    </lineage>
</organism>
<evidence type="ECO:0000313" key="3">
    <source>
        <dbReference type="Proteomes" id="UP000199451"/>
    </source>
</evidence>
<gene>
    <name evidence="2" type="ORF">SAMN04487949_0598</name>
</gene>
<feature type="transmembrane region" description="Helical" evidence="1">
    <location>
        <begin position="12"/>
        <end position="32"/>
    </location>
</feature>
<proteinExistence type="predicted"/>
<dbReference type="STRING" id="660521.SAMN04487949_0598"/>
<dbReference type="InterPro" id="IPR007462">
    <property type="entry name" value="COV1-like"/>
</dbReference>
<dbReference type="PANTHER" id="PTHR31876">
    <property type="entry name" value="COV-LIKE PROTEIN 1"/>
    <property type="match status" value="1"/>
</dbReference>
<feature type="transmembrane region" description="Helical" evidence="1">
    <location>
        <begin position="57"/>
        <end position="82"/>
    </location>
</feature>
<dbReference type="RefSeq" id="WP_089693925.1">
    <property type="nucleotide sequence ID" value="NZ_FNHL01000001.1"/>
</dbReference>
<keyword evidence="1" id="KW-0812">Transmembrane</keyword>
<keyword evidence="1" id="KW-0472">Membrane</keyword>
<dbReference type="Proteomes" id="UP000199451">
    <property type="component" value="Unassembled WGS sequence"/>
</dbReference>
<reference evidence="3" key="1">
    <citation type="submission" date="2016-10" db="EMBL/GenBank/DDBJ databases">
        <authorList>
            <person name="Varghese N."/>
            <person name="Submissions S."/>
        </authorList>
    </citation>
    <scope>NUCLEOTIDE SEQUENCE [LARGE SCALE GENOMIC DNA]</scope>
    <source>
        <strain evidence="3">CGMCC 1.10119</strain>
    </source>
</reference>
<dbReference type="EMBL" id="FNHL01000001">
    <property type="protein sequence ID" value="SDM03768.1"/>
    <property type="molecule type" value="Genomic_DNA"/>
</dbReference>
<protein>
    <submittedName>
        <fullName evidence="2">Uncharacterized membrane protein</fullName>
    </submittedName>
</protein>
<sequence length="212" mass="22864">MSLFTRVRTSFIAGLLLVTPLAVTVFVLQFVFTRLTGILNPVVQATELTAYTANIEIVAQLLAAVLIALVITTLGFIASWSLGQRLFGGLERAVGLVPVVRTVYFGVRQVSESLTKRDDRFESVVLVEYPRKGVYRIGFVTSDGPRSVDAAAGTETVAVFLPHSPNPTAGALVLVSPDQLYEVDMSVSRGLRLIVTTGLTVEEEELPVGVVQ</sequence>
<keyword evidence="1" id="KW-1133">Transmembrane helix</keyword>
<dbReference type="Pfam" id="PF04367">
    <property type="entry name" value="DUF502"/>
    <property type="match status" value="1"/>
</dbReference>
<dbReference type="AlphaFoldDB" id="A0A1G9PYC3"/>
<accession>A0A1G9PYC3</accession>